<keyword evidence="5" id="KW-0010">Activator</keyword>
<organism evidence="12 13">
    <name type="scientific">Elaeis guineensis var. tenera</name>
    <name type="common">Oil palm</name>
    <dbReference type="NCBI Taxonomy" id="51953"/>
    <lineage>
        <taxon>Eukaryota</taxon>
        <taxon>Viridiplantae</taxon>
        <taxon>Streptophyta</taxon>
        <taxon>Embryophyta</taxon>
        <taxon>Tracheophyta</taxon>
        <taxon>Spermatophyta</taxon>
        <taxon>Magnoliopsida</taxon>
        <taxon>Liliopsida</taxon>
        <taxon>Arecaceae</taxon>
        <taxon>Arecoideae</taxon>
        <taxon>Cocoseae</taxon>
        <taxon>Elaeidinae</taxon>
        <taxon>Elaeis</taxon>
    </lineage>
</organism>
<dbReference type="RefSeq" id="XP_010916435.1">
    <property type="nucleotide sequence ID" value="XM_010918133.3"/>
</dbReference>
<evidence type="ECO:0000259" key="9">
    <source>
        <dbReference type="Pfam" id="PF07887"/>
    </source>
</evidence>
<evidence type="ECO:0000256" key="2">
    <source>
        <dbReference type="ARBA" id="ARBA00007214"/>
    </source>
</evidence>
<feature type="domain" description="Calmodulin binding protein central" evidence="10">
    <location>
        <begin position="249"/>
        <end position="314"/>
    </location>
</feature>
<evidence type="ECO:0000313" key="12">
    <source>
        <dbReference type="Proteomes" id="UP000504607"/>
    </source>
</evidence>
<dbReference type="GO" id="GO:0043565">
    <property type="term" value="F:sequence-specific DNA binding"/>
    <property type="evidence" value="ECO:0007669"/>
    <property type="project" value="TreeGrafter"/>
</dbReference>
<dbReference type="Pfam" id="PF20451">
    <property type="entry name" value="Calmod_bind_M"/>
    <property type="match status" value="1"/>
</dbReference>
<keyword evidence="7" id="KW-0539">Nucleus</keyword>
<keyword evidence="12" id="KW-1185">Reference proteome</keyword>
<evidence type="ECO:0000256" key="4">
    <source>
        <dbReference type="ARBA" id="ARBA00023125"/>
    </source>
</evidence>
<evidence type="ECO:0000256" key="1">
    <source>
        <dbReference type="ARBA" id="ARBA00004123"/>
    </source>
</evidence>
<comment type="similarity">
    <text evidence="2">Belongs to the plant ACBP60 protein family.</text>
</comment>
<feature type="domain" description="Calmodulin binding protein C-terminal" evidence="11">
    <location>
        <begin position="320"/>
        <end position="377"/>
    </location>
</feature>
<dbReference type="InterPro" id="IPR012416">
    <property type="entry name" value="CBP60"/>
</dbReference>
<dbReference type="PANTHER" id="PTHR31713:SF42">
    <property type="entry name" value="PROTEIN SAR DEFICIENT 1"/>
    <property type="match status" value="1"/>
</dbReference>
<gene>
    <name evidence="13" type="primary">LOC105041252</name>
</gene>
<dbReference type="Pfam" id="PF20452">
    <property type="entry name" value="Calmod_bind_C"/>
    <property type="match status" value="1"/>
</dbReference>
<dbReference type="PANTHER" id="PTHR31713">
    <property type="entry name" value="OS02G0177800 PROTEIN"/>
    <property type="match status" value="1"/>
</dbReference>
<protein>
    <submittedName>
        <fullName evidence="13">Protein SAR DEFICIENT 1</fullName>
    </submittedName>
</protein>
<dbReference type="InterPro" id="IPR046830">
    <property type="entry name" value="Calmod_bind_M"/>
</dbReference>
<dbReference type="GO" id="GO:0005516">
    <property type="term" value="F:calmodulin binding"/>
    <property type="evidence" value="ECO:0007669"/>
    <property type="project" value="InterPro"/>
</dbReference>
<accession>A0A6I9QX25</accession>
<feature type="region of interest" description="Disordered" evidence="8">
    <location>
        <begin position="1"/>
        <end position="22"/>
    </location>
</feature>
<evidence type="ECO:0000313" key="13">
    <source>
        <dbReference type="RefSeq" id="XP_010916435.1"/>
    </source>
</evidence>
<name>A0A6I9QX25_ELAGV</name>
<proteinExistence type="inferred from homology"/>
<dbReference type="GeneID" id="105041252"/>
<dbReference type="FunCoup" id="A0A6I9QX25">
    <property type="interactions" value="40"/>
</dbReference>
<dbReference type="OrthoDB" id="757051at2759"/>
<feature type="domain" description="Calmodulin binding protein-like N-terminal" evidence="9">
    <location>
        <begin position="89"/>
        <end position="236"/>
    </location>
</feature>
<comment type="subcellular location">
    <subcellularLocation>
        <location evidence="1">Nucleus</location>
    </subcellularLocation>
</comment>
<dbReference type="InParanoid" id="A0A6I9QX25"/>
<dbReference type="InterPro" id="IPR046829">
    <property type="entry name" value="Calmod_bind_C"/>
</dbReference>
<evidence type="ECO:0000256" key="6">
    <source>
        <dbReference type="ARBA" id="ARBA00023163"/>
    </source>
</evidence>
<sequence length="454" mass="51204">MAAKRLLDDSDQDKDRSEDKRMRRLPSFSTVIREAMMAKSLQNLFMALEPLLRKVVQEEVERGLIHSTRLLHRPSPSQMHIEAAEPPRMKLIFQRQPSLPVFTGSKIEDEDNNPLQVLLVDNHDREIPLSSIPSPLKVEVVVLDGDFPSDDLEDWTSTGFQKSIVKERTGKRPLITGEINLTLRDGSASISDLTFTDNSSWIRCRHFRIGARVVPGSYNGPRIKEAMTVAFMVKDHRGELYRKHYPPSLNDEVWRLEKIGKDGAFHKKLQAENIKTVQDFLKHLVIDPDQLRKILGVNMSDRTWEGIISHARTCDVGKKIYFSRGPSFTLLLNSICEAVGIMTDGMMVPLNDLSRSQKTYVQQLVREAYQNGIELQEADGLPNPNVPLLQNESVHQGGMESLPWSTVIQESAAFEYQIGGFDEAGAPPNNLQIAFSSPAQNPAGLMPPIPWNHD</sequence>
<dbReference type="AlphaFoldDB" id="A0A6I9QX25"/>
<evidence type="ECO:0000256" key="8">
    <source>
        <dbReference type="SAM" id="MobiDB-lite"/>
    </source>
</evidence>
<dbReference type="InterPro" id="IPR046831">
    <property type="entry name" value="Calmodulin_bind_N"/>
</dbReference>
<evidence type="ECO:0000259" key="10">
    <source>
        <dbReference type="Pfam" id="PF20451"/>
    </source>
</evidence>
<evidence type="ECO:0000256" key="7">
    <source>
        <dbReference type="ARBA" id="ARBA00023242"/>
    </source>
</evidence>
<dbReference type="GO" id="GO:0005634">
    <property type="term" value="C:nucleus"/>
    <property type="evidence" value="ECO:0007669"/>
    <property type="project" value="UniProtKB-SubCell"/>
</dbReference>
<dbReference type="Pfam" id="PF07887">
    <property type="entry name" value="Calmodulin_bind"/>
    <property type="match status" value="1"/>
</dbReference>
<evidence type="ECO:0000259" key="11">
    <source>
        <dbReference type="Pfam" id="PF20452"/>
    </source>
</evidence>
<dbReference type="GO" id="GO:0003700">
    <property type="term" value="F:DNA-binding transcription factor activity"/>
    <property type="evidence" value="ECO:0007669"/>
    <property type="project" value="TreeGrafter"/>
</dbReference>
<evidence type="ECO:0000256" key="5">
    <source>
        <dbReference type="ARBA" id="ARBA00023159"/>
    </source>
</evidence>
<dbReference type="Proteomes" id="UP000504607">
    <property type="component" value="Chromosome 3"/>
</dbReference>
<dbReference type="KEGG" id="egu:105041252"/>
<reference evidence="13" key="1">
    <citation type="submission" date="2025-08" db="UniProtKB">
        <authorList>
            <consortium name="RefSeq"/>
        </authorList>
    </citation>
    <scope>IDENTIFICATION</scope>
</reference>
<keyword evidence="6" id="KW-0804">Transcription</keyword>
<evidence type="ECO:0000256" key="3">
    <source>
        <dbReference type="ARBA" id="ARBA00023015"/>
    </source>
</evidence>
<dbReference type="GO" id="GO:0080142">
    <property type="term" value="P:regulation of salicylic acid biosynthetic process"/>
    <property type="evidence" value="ECO:0007669"/>
    <property type="project" value="TreeGrafter"/>
</dbReference>
<feature type="compositionally biased region" description="Basic and acidic residues" evidence="8">
    <location>
        <begin position="1"/>
        <end position="21"/>
    </location>
</feature>
<keyword evidence="3" id="KW-0805">Transcription regulation</keyword>
<keyword evidence="4" id="KW-0238">DNA-binding</keyword>